<dbReference type="EMBL" id="JAFJYH010000001">
    <property type="protein sequence ID" value="KAG4426710.1"/>
    <property type="molecule type" value="Genomic_DNA"/>
</dbReference>
<dbReference type="Proteomes" id="UP000664132">
    <property type="component" value="Unassembled WGS sequence"/>
</dbReference>
<gene>
    <name evidence="2" type="ORF">IFR04_000141</name>
</gene>
<evidence type="ECO:0000313" key="3">
    <source>
        <dbReference type="Proteomes" id="UP000664132"/>
    </source>
</evidence>
<dbReference type="OrthoDB" id="3560865at2759"/>
<evidence type="ECO:0000313" key="2">
    <source>
        <dbReference type="EMBL" id="KAG4426710.1"/>
    </source>
</evidence>
<organism evidence="2 3">
    <name type="scientific">Cadophora malorum</name>
    <dbReference type="NCBI Taxonomy" id="108018"/>
    <lineage>
        <taxon>Eukaryota</taxon>
        <taxon>Fungi</taxon>
        <taxon>Dikarya</taxon>
        <taxon>Ascomycota</taxon>
        <taxon>Pezizomycotina</taxon>
        <taxon>Leotiomycetes</taxon>
        <taxon>Helotiales</taxon>
        <taxon>Ploettnerulaceae</taxon>
        <taxon>Cadophora</taxon>
    </lineage>
</organism>
<keyword evidence="3" id="KW-1185">Reference proteome</keyword>
<comment type="caution">
    <text evidence="2">The sequence shown here is derived from an EMBL/GenBank/DDBJ whole genome shotgun (WGS) entry which is preliminary data.</text>
</comment>
<feature type="region of interest" description="Disordered" evidence="1">
    <location>
        <begin position="21"/>
        <end position="42"/>
    </location>
</feature>
<evidence type="ECO:0000256" key="1">
    <source>
        <dbReference type="SAM" id="MobiDB-lite"/>
    </source>
</evidence>
<feature type="region of interest" description="Disordered" evidence="1">
    <location>
        <begin position="105"/>
        <end position="139"/>
    </location>
</feature>
<sequence length="139" mass="15254">MEDTLSAYALSEALSKLALSENMSEISEDPSTSSNDTADFHDRSANVRDARLANAILCLDEDIPEGIDESVKELIQKHASNTNASALGPMSFLVSEHYLEFKAAQAAKKATEKKLPRSKDRHARNPATRPLSDNQQPQQ</sequence>
<protein>
    <submittedName>
        <fullName evidence="2">Uncharacterized protein</fullName>
    </submittedName>
</protein>
<accession>A0A8H8BWH9</accession>
<feature type="compositionally biased region" description="Polar residues" evidence="1">
    <location>
        <begin position="21"/>
        <end position="37"/>
    </location>
</feature>
<dbReference type="AlphaFoldDB" id="A0A8H8BWH9"/>
<feature type="compositionally biased region" description="Basic and acidic residues" evidence="1">
    <location>
        <begin position="109"/>
        <end position="118"/>
    </location>
</feature>
<name>A0A8H8BWH9_9HELO</name>
<proteinExistence type="predicted"/>
<reference evidence="2" key="1">
    <citation type="submission" date="2021-02" db="EMBL/GenBank/DDBJ databases">
        <title>Genome sequence Cadophora malorum strain M34.</title>
        <authorList>
            <person name="Stefanovic E."/>
            <person name="Vu D."/>
            <person name="Scully C."/>
            <person name="Dijksterhuis J."/>
            <person name="Roader J."/>
            <person name="Houbraken J."/>
        </authorList>
    </citation>
    <scope>NUCLEOTIDE SEQUENCE</scope>
    <source>
        <strain evidence="2">M34</strain>
    </source>
</reference>